<dbReference type="EMBL" id="SNRW01004157">
    <property type="protein sequence ID" value="KAA6387997.1"/>
    <property type="molecule type" value="Genomic_DNA"/>
</dbReference>
<name>A0A5J4VZA9_9EUKA</name>
<dbReference type="AlphaFoldDB" id="A0A5J4VZA9"/>
<protein>
    <submittedName>
        <fullName evidence="1">Uncharacterized protein</fullName>
    </submittedName>
</protein>
<comment type="caution">
    <text evidence="1">The sequence shown here is derived from an EMBL/GenBank/DDBJ whole genome shotgun (WGS) entry which is preliminary data.</text>
</comment>
<dbReference type="Proteomes" id="UP000324800">
    <property type="component" value="Unassembled WGS sequence"/>
</dbReference>
<accession>A0A5J4VZA9</accession>
<evidence type="ECO:0000313" key="1">
    <source>
        <dbReference type="EMBL" id="KAA6387997.1"/>
    </source>
</evidence>
<organism evidence="1 2">
    <name type="scientific">Streblomastix strix</name>
    <dbReference type="NCBI Taxonomy" id="222440"/>
    <lineage>
        <taxon>Eukaryota</taxon>
        <taxon>Metamonada</taxon>
        <taxon>Preaxostyla</taxon>
        <taxon>Oxymonadida</taxon>
        <taxon>Streblomastigidae</taxon>
        <taxon>Streblomastix</taxon>
    </lineage>
</organism>
<reference evidence="1 2" key="1">
    <citation type="submission" date="2019-03" db="EMBL/GenBank/DDBJ databases">
        <title>Single cell metagenomics reveals metabolic interactions within the superorganism composed of flagellate Streblomastix strix and complex community of Bacteroidetes bacteria on its surface.</title>
        <authorList>
            <person name="Treitli S.C."/>
            <person name="Kolisko M."/>
            <person name="Husnik F."/>
            <person name="Keeling P."/>
            <person name="Hampl V."/>
        </authorList>
    </citation>
    <scope>NUCLEOTIDE SEQUENCE [LARGE SCALE GENOMIC DNA]</scope>
    <source>
        <strain evidence="1">ST1C</strain>
    </source>
</reference>
<proteinExistence type="predicted"/>
<gene>
    <name evidence="1" type="ORF">EZS28_016476</name>
</gene>
<sequence>MLSTRAVFDGVSVPTNAITLSSTFRLAYQGQFLNKQPPNQPQPGNSPIVAFDAVKVILSLQTINYGSEPLDANKLYRSSYERKSSFVIAFGTEFDLQLELTVIIARVAKNNVL</sequence>
<evidence type="ECO:0000313" key="2">
    <source>
        <dbReference type="Proteomes" id="UP000324800"/>
    </source>
</evidence>